<name>A0AAW5K076_BIFAD</name>
<sequence length="130" mass="15302">MMMQEFVVDIPRDEWWTQNRRGHWRVKFAHTSAVKQRAVAFARFWLQNGHHRPQHFPVHVTAVIHPLTHGRFDPENAAPMVKAILDALTDTGFWPDDDSKHLIGPDYRGGEPSSRKGWYRITIRIEEEEH</sequence>
<evidence type="ECO:0000313" key="1">
    <source>
        <dbReference type="EMBL" id="MCQ4792576.1"/>
    </source>
</evidence>
<dbReference type="InterPro" id="IPR036614">
    <property type="entry name" value="RusA-like_sf"/>
</dbReference>
<dbReference type="GO" id="GO:0000287">
    <property type="term" value="F:magnesium ion binding"/>
    <property type="evidence" value="ECO:0007669"/>
    <property type="project" value="InterPro"/>
</dbReference>
<organism evidence="1 2">
    <name type="scientific">Bifidobacterium adolescentis</name>
    <dbReference type="NCBI Taxonomy" id="1680"/>
    <lineage>
        <taxon>Bacteria</taxon>
        <taxon>Bacillati</taxon>
        <taxon>Actinomycetota</taxon>
        <taxon>Actinomycetes</taxon>
        <taxon>Bifidobacteriales</taxon>
        <taxon>Bifidobacteriaceae</taxon>
        <taxon>Bifidobacterium</taxon>
    </lineage>
</organism>
<gene>
    <name evidence="1" type="ORF">NE692_03740</name>
</gene>
<dbReference type="EMBL" id="JANFYM010000002">
    <property type="protein sequence ID" value="MCQ4792576.1"/>
    <property type="molecule type" value="Genomic_DNA"/>
</dbReference>
<comment type="caution">
    <text evidence="1">The sequence shown here is derived from an EMBL/GenBank/DDBJ whole genome shotgun (WGS) entry which is preliminary data.</text>
</comment>
<reference evidence="1" key="1">
    <citation type="submission" date="2022-06" db="EMBL/GenBank/DDBJ databases">
        <title>Isolation of gut microbiota from human fecal samples.</title>
        <authorList>
            <person name="Pamer E.G."/>
            <person name="Barat B."/>
            <person name="Waligurski E."/>
            <person name="Medina S."/>
            <person name="Paddock L."/>
            <person name="Mostad J."/>
        </authorList>
    </citation>
    <scope>NUCLEOTIDE SEQUENCE</scope>
    <source>
        <strain evidence="1">SL.1.01</strain>
    </source>
</reference>
<dbReference type="Gene3D" id="3.30.1330.70">
    <property type="entry name" value="Holliday junction resolvase RusA"/>
    <property type="match status" value="1"/>
</dbReference>
<dbReference type="GO" id="GO:0006310">
    <property type="term" value="P:DNA recombination"/>
    <property type="evidence" value="ECO:0007669"/>
    <property type="project" value="InterPro"/>
</dbReference>
<dbReference type="SUPFAM" id="SSF103084">
    <property type="entry name" value="Holliday junction resolvase RusA"/>
    <property type="match status" value="1"/>
</dbReference>
<dbReference type="Proteomes" id="UP001206013">
    <property type="component" value="Unassembled WGS sequence"/>
</dbReference>
<evidence type="ECO:0000313" key="2">
    <source>
        <dbReference type="Proteomes" id="UP001206013"/>
    </source>
</evidence>
<protein>
    <submittedName>
        <fullName evidence="1">Uncharacterized protein</fullName>
    </submittedName>
</protein>
<accession>A0AAW5K076</accession>
<dbReference type="GO" id="GO:0006281">
    <property type="term" value="P:DNA repair"/>
    <property type="evidence" value="ECO:0007669"/>
    <property type="project" value="InterPro"/>
</dbReference>
<proteinExistence type="predicted"/>
<dbReference type="RefSeq" id="WP_256134261.1">
    <property type="nucleotide sequence ID" value="NZ_JANFYM010000002.1"/>
</dbReference>
<dbReference type="AlphaFoldDB" id="A0AAW5K076"/>